<dbReference type="Gene3D" id="2.40.30.10">
    <property type="entry name" value="Translation factors"/>
    <property type="match status" value="1"/>
</dbReference>
<evidence type="ECO:0000256" key="14">
    <source>
        <dbReference type="ARBA" id="ARBA00082223"/>
    </source>
</evidence>
<protein>
    <recommendedName>
        <fullName evidence="13 15">Dihydroorotate dehydrogenase B (NAD(+)), electron transfer subunit</fullName>
    </recommendedName>
    <alternativeName>
        <fullName evidence="14 15">Dihydroorotate oxidase B, electron transfer subunit</fullName>
    </alternativeName>
</protein>
<dbReference type="EMBL" id="JALP01000251">
    <property type="protein sequence ID" value="THG89240.1"/>
    <property type="molecule type" value="Genomic_DNA"/>
</dbReference>
<reference evidence="19 21" key="1">
    <citation type="journal article" date="2014" name="Genome Announc.">
        <title>Draft Genome Sequence of Bacillus alcalophilus AV1934, a Classic Alkaliphile Isolated from Human Feces in 1934.</title>
        <authorList>
            <person name="Attie O."/>
            <person name="Jayaprakash A."/>
            <person name="Shah H."/>
            <person name="Paulsen I.T."/>
            <person name="Morino M."/>
            <person name="Takahashi Y."/>
            <person name="Narumi I."/>
            <person name="Sachidanandam R."/>
            <person name="Satoh K."/>
            <person name="Ito M."/>
            <person name="Krulwich T.A."/>
        </authorList>
    </citation>
    <scope>NUCLEOTIDE SEQUENCE [LARGE SCALE GENOMIC DNA]</scope>
    <source>
        <strain evidence="19 21">AV1934</strain>
    </source>
</reference>
<feature type="binding site" evidence="15 17">
    <location>
        <position position="227"/>
    </location>
    <ligand>
        <name>[2Fe-2S] cluster</name>
        <dbReference type="ChEBI" id="CHEBI:190135"/>
    </ligand>
</feature>
<keyword evidence="7 15" id="KW-0479">Metal-binding</keyword>
<dbReference type="InterPro" id="IPR017938">
    <property type="entry name" value="Riboflavin_synthase-like_b-brl"/>
</dbReference>
<evidence type="ECO:0000256" key="3">
    <source>
        <dbReference type="ARBA" id="ARBA00011669"/>
    </source>
</evidence>
<comment type="function">
    <text evidence="15">Responsible for channeling the electrons from the oxidation of dihydroorotate from the FMN redox center in the PyrD type B subunit to the ultimate electron acceptor NAD(+).</text>
</comment>
<dbReference type="GO" id="GO:0051537">
    <property type="term" value="F:2 iron, 2 sulfur cluster binding"/>
    <property type="evidence" value="ECO:0007669"/>
    <property type="project" value="UniProtKB-KW"/>
</dbReference>
<evidence type="ECO:0000313" key="20">
    <source>
        <dbReference type="EMBL" id="THG89240.1"/>
    </source>
</evidence>
<dbReference type="PANTHER" id="PTHR43513:SF3">
    <property type="entry name" value="DIHYDROOROTATE DEHYDROGENASE B (NAD(+)), ELECTRON TRANSFER SUBUNIT-RELATED"/>
    <property type="match status" value="1"/>
</dbReference>
<dbReference type="InterPro" id="IPR023455">
    <property type="entry name" value="Dihydroorotate_DHASE_ETsu"/>
</dbReference>
<evidence type="ECO:0000256" key="6">
    <source>
        <dbReference type="ARBA" id="ARBA00022714"/>
    </source>
</evidence>
<dbReference type="GO" id="GO:0009055">
    <property type="term" value="F:electron transfer activity"/>
    <property type="evidence" value="ECO:0007669"/>
    <property type="project" value="UniProtKB-UniRule"/>
</dbReference>
<dbReference type="NCBIfam" id="NF000799">
    <property type="entry name" value="PRK00054.1-4"/>
    <property type="match status" value="1"/>
</dbReference>
<evidence type="ECO:0000313" key="21">
    <source>
        <dbReference type="Proteomes" id="UP000002754"/>
    </source>
</evidence>
<evidence type="ECO:0000256" key="7">
    <source>
        <dbReference type="ARBA" id="ARBA00022723"/>
    </source>
</evidence>
<evidence type="ECO:0000256" key="16">
    <source>
        <dbReference type="PIRSR" id="PIRSR006816-1"/>
    </source>
</evidence>
<dbReference type="InterPro" id="IPR019480">
    <property type="entry name" value="Dihydroorotate_DH_Fe-S-bd"/>
</dbReference>
<keyword evidence="5 15" id="KW-0285">Flavoprotein</keyword>
<feature type="binding site" evidence="15 16">
    <location>
        <begin position="54"/>
        <end position="57"/>
    </location>
    <ligand>
        <name>FAD</name>
        <dbReference type="ChEBI" id="CHEBI:57692"/>
    </ligand>
</feature>
<dbReference type="InterPro" id="IPR037117">
    <property type="entry name" value="Dihydroorotate_DH_ele_sf"/>
</dbReference>
<dbReference type="PANTHER" id="PTHR43513">
    <property type="entry name" value="DIHYDROOROTATE DEHYDROGENASE B (NAD(+)), ELECTRON TRANSFER SUBUNIT"/>
    <property type="match status" value="1"/>
</dbReference>
<feature type="binding site" evidence="15 16">
    <location>
        <begin position="78"/>
        <end position="79"/>
    </location>
    <ligand>
        <name>FAD</name>
        <dbReference type="ChEBI" id="CHEBI:57692"/>
    </ligand>
</feature>
<evidence type="ECO:0000256" key="15">
    <source>
        <dbReference type="HAMAP-Rule" id="MF_01211"/>
    </source>
</evidence>
<dbReference type="Pfam" id="PF10418">
    <property type="entry name" value="DHODB_Fe-S_bind"/>
    <property type="match status" value="1"/>
</dbReference>
<evidence type="ECO:0000256" key="11">
    <source>
        <dbReference type="ARBA" id="ARBA00023004"/>
    </source>
</evidence>
<name>A0A094WJ17_ALKAL</name>
<dbReference type="Gene3D" id="2.10.240.10">
    <property type="entry name" value="Dihydroorotate dehydrogenase, electron transfer subunit"/>
    <property type="match status" value="1"/>
</dbReference>
<evidence type="ECO:0000256" key="2">
    <source>
        <dbReference type="ARBA" id="ARBA00006422"/>
    </source>
</evidence>
<evidence type="ECO:0000256" key="13">
    <source>
        <dbReference type="ARBA" id="ARBA00069792"/>
    </source>
</evidence>
<comment type="caution">
    <text evidence="19">The sequence shown here is derived from an EMBL/GenBank/DDBJ whole genome shotgun (WGS) entry which is preliminary data.</text>
</comment>
<dbReference type="GO" id="GO:0050660">
    <property type="term" value="F:flavin adenine dinucleotide binding"/>
    <property type="evidence" value="ECO:0007669"/>
    <property type="project" value="InterPro"/>
</dbReference>
<evidence type="ECO:0000259" key="18">
    <source>
        <dbReference type="PROSITE" id="PS51384"/>
    </source>
</evidence>
<organism evidence="19 21">
    <name type="scientific">Alkalihalobacillus alcalophilus ATCC 27647 = CGMCC 1.3604</name>
    <dbReference type="NCBI Taxonomy" id="1218173"/>
    <lineage>
        <taxon>Bacteria</taxon>
        <taxon>Bacillati</taxon>
        <taxon>Bacillota</taxon>
        <taxon>Bacilli</taxon>
        <taxon>Bacillales</taxon>
        <taxon>Bacillaceae</taxon>
        <taxon>Alkalihalobacillus</taxon>
    </lineage>
</organism>
<feature type="binding site" evidence="15 17">
    <location>
        <position position="247"/>
    </location>
    <ligand>
        <name>[2Fe-2S] cluster</name>
        <dbReference type="ChEBI" id="CHEBI:190135"/>
    </ligand>
</feature>
<keyword evidence="6 15" id="KW-0001">2Fe-2S</keyword>
<keyword evidence="12 15" id="KW-0411">Iron-sulfur</keyword>
<dbReference type="PRINTS" id="PR00409">
    <property type="entry name" value="PHDIOXRDTASE"/>
</dbReference>
<evidence type="ECO:0000256" key="1">
    <source>
        <dbReference type="ARBA" id="ARBA00004715"/>
    </source>
</evidence>
<evidence type="ECO:0000256" key="12">
    <source>
        <dbReference type="ARBA" id="ARBA00023014"/>
    </source>
</evidence>
<dbReference type="SUPFAM" id="SSF63380">
    <property type="entry name" value="Riboflavin synthase domain-like"/>
    <property type="match status" value="1"/>
</dbReference>
<dbReference type="GO" id="GO:0046872">
    <property type="term" value="F:metal ion binding"/>
    <property type="evidence" value="ECO:0007669"/>
    <property type="project" value="UniProtKB-KW"/>
</dbReference>
<dbReference type="HAMAP" id="MF_01211">
    <property type="entry name" value="DHODB_Fe_S_bind"/>
    <property type="match status" value="1"/>
</dbReference>
<dbReference type="SUPFAM" id="SSF52343">
    <property type="entry name" value="Ferredoxin reductase-like, C-terminal NADP-linked domain"/>
    <property type="match status" value="1"/>
</dbReference>
<dbReference type="InterPro" id="IPR039261">
    <property type="entry name" value="FNR_nucleotide-bd"/>
</dbReference>
<dbReference type="PIRSF" id="PIRSF006816">
    <property type="entry name" value="Cyc3_hyd_g"/>
    <property type="match status" value="1"/>
</dbReference>
<comment type="cofactor">
    <cofactor evidence="17">
        <name>[2Fe-2S] cluster</name>
        <dbReference type="ChEBI" id="CHEBI:190135"/>
    </cofactor>
    <text evidence="17">Binds 1 [2Fe-2S] cluster per subunit.</text>
</comment>
<feature type="binding site" evidence="15 16">
    <location>
        <begin position="71"/>
        <end position="73"/>
    </location>
    <ligand>
        <name>FAD</name>
        <dbReference type="ChEBI" id="CHEBI:57692"/>
    </ligand>
</feature>
<keyword evidence="11 15" id="KW-0408">Iron</keyword>
<dbReference type="FunFam" id="3.40.50.80:FF:000017">
    <property type="entry name" value="Dihydroorotate dehydrogenase B (NAD(+)), electron transfer subunit"/>
    <property type="match status" value="1"/>
</dbReference>
<evidence type="ECO:0000256" key="10">
    <source>
        <dbReference type="ARBA" id="ARBA00022982"/>
    </source>
</evidence>
<dbReference type="eggNOG" id="COG0543">
    <property type="taxonomic scope" value="Bacteria"/>
</dbReference>
<evidence type="ECO:0000313" key="19">
    <source>
        <dbReference type="EMBL" id="KGA97754.1"/>
    </source>
</evidence>
<dbReference type="GO" id="GO:0044205">
    <property type="term" value="P:'de novo' UMP biosynthetic process"/>
    <property type="evidence" value="ECO:0007669"/>
    <property type="project" value="UniProtKB-UniRule"/>
</dbReference>
<dbReference type="InterPro" id="IPR001433">
    <property type="entry name" value="OxRdtase_FAD/NAD-bd"/>
</dbReference>
<dbReference type="InterPro" id="IPR050353">
    <property type="entry name" value="PyrK_electron_transfer"/>
</dbReference>
<proteinExistence type="inferred from homology"/>
<sequence length="260" mass="28609">MLKKQGHLSIVSQQQIAEQIYEITCQGPLVTAMTNPGQFVHIKIDQYEDLLLRRPLSICDVNTEEQTLTMLYRVEGNGTKRLSEKQVHSQIDVLGPLGQGFPVEETKPGEVALLVGGGIGVPPLYYLSKQLKARGVEVIHVLGFQSKEAVFYEKEFNELGPTYVTTVDGSHGIKGFVTDAIHEQNLTFDTLYSCGPNAMLKELTERFADKRAFLSLEERMGCGIGACLACVCHLTNDPEGASYKKVCTDGPVFKVGEVVL</sequence>
<keyword evidence="10 15" id="KW-0249">Electron transport</keyword>
<dbReference type="InterPro" id="IPR012165">
    <property type="entry name" value="Cyt_c3_hydrogenase_gsu"/>
</dbReference>
<dbReference type="InterPro" id="IPR017927">
    <property type="entry name" value="FAD-bd_FR_type"/>
</dbReference>
<evidence type="ECO:0000313" key="22">
    <source>
        <dbReference type="Proteomes" id="UP000297014"/>
    </source>
</evidence>
<dbReference type="AlphaFoldDB" id="A0A094WJ17"/>
<dbReference type="OrthoDB" id="9778346at2"/>
<evidence type="ECO:0000256" key="8">
    <source>
        <dbReference type="ARBA" id="ARBA00022827"/>
    </source>
</evidence>
<comment type="cofactor">
    <cofactor evidence="15 16">
        <name>FAD</name>
        <dbReference type="ChEBI" id="CHEBI:57692"/>
    </cofactor>
    <text evidence="15 16">Binds 1 FAD per subunit.</text>
</comment>
<evidence type="ECO:0000256" key="5">
    <source>
        <dbReference type="ARBA" id="ARBA00022630"/>
    </source>
</evidence>
<comment type="cofactor">
    <cofactor evidence="15">
        <name>[2Fe-2S] cluster</name>
        <dbReference type="ChEBI" id="CHEBI:190135"/>
    </cofactor>
    <text evidence="15">Binds 1 [2Fe-2S] cluster per subunit.</text>
</comment>
<feature type="domain" description="FAD-binding FR-type" evidence="18">
    <location>
        <begin position="3"/>
        <end position="103"/>
    </location>
</feature>
<comment type="pathway">
    <text evidence="1 15">Pyrimidine metabolism; UMP biosynthesis via de novo pathway; orotate from (S)-dihydroorotate (NAD(+) route): step 1/1.</text>
</comment>
<dbReference type="Gene3D" id="3.40.50.80">
    <property type="entry name" value="Nucleotide-binding domain of ferredoxin-NADP reductase (FNR) module"/>
    <property type="match status" value="1"/>
</dbReference>
<evidence type="ECO:0000256" key="17">
    <source>
        <dbReference type="PIRSR" id="PIRSR006816-2"/>
    </source>
</evidence>
<dbReference type="NCBIfam" id="NF000797">
    <property type="entry name" value="PRK00054.1-2"/>
    <property type="match status" value="1"/>
</dbReference>
<dbReference type="EMBL" id="ALPT02000022">
    <property type="protein sequence ID" value="KGA97754.1"/>
    <property type="molecule type" value="Genomic_DNA"/>
</dbReference>
<dbReference type="STRING" id="1218173.BALCAV_0208435"/>
<accession>A0A094WJ17</accession>
<comment type="similarity">
    <text evidence="2 15">Belongs to the PyrK family.</text>
</comment>
<feature type="binding site" evidence="15 17">
    <location>
        <position position="230"/>
    </location>
    <ligand>
        <name>[2Fe-2S] cluster</name>
        <dbReference type="ChEBI" id="CHEBI:190135"/>
    </ligand>
</feature>
<reference evidence="20 22" key="2">
    <citation type="submission" date="2014-01" db="EMBL/GenBank/DDBJ databases">
        <title>Draft genome sequencing of Bacillus alcalophilus CGMCC 1.3604.</title>
        <authorList>
            <person name="Yang J."/>
            <person name="Diao L."/>
            <person name="Yang S."/>
        </authorList>
    </citation>
    <scope>NUCLEOTIDE SEQUENCE [LARGE SCALE GENOMIC DNA]</scope>
    <source>
        <strain evidence="20 22">CGMCC 1.3604</strain>
    </source>
</reference>
<dbReference type="Pfam" id="PF00175">
    <property type="entry name" value="NAD_binding_1"/>
    <property type="match status" value="1"/>
</dbReference>
<keyword evidence="4 15" id="KW-0813">Transport</keyword>
<keyword evidence="9 15" id="KW-0665">Pyrimidine biosynthesis</keyword>
<dbReference type="PROSITE" id="PS51384">
    <property type="entry name" value="FAD_FR"/>
    <property type="match status" value="1"/>
</dbReference>
<dbReference type="CDD" id="cd06218">
    <property type="entry name" value="DHOD_e_trans"/>
    <property type="match status" value="1"/>
</dbReference>
<feature type="binding site" evidence="15 17">
    <location>
        <position position="222"/>
    </location>
    <ligand>
        <name>[2Fe-2S] cluster</name>
        <dbReference type="ChEBI" id="CHEBI:190135"/>
    </ligand>
</feature>
<dbReference type="Proteomes" id="UP000297014">
    <property type="component" value="Unassembled WGS sequence"/>
</dbReference>
<dbReference type="FunFam" id="2.10.240.10:FF:000001">
    <property type="entry name" value="Dihydroorotate dehydrogenase B (NAD(+)), electron transfer subunit"/>
    <property type="match status" value="1"/>
</dbReference>
<evidence type="ECO:0000256" key="9">
    <source>
        <dbReference type="ARBA" id="ARBA00022975"/>
    </source>
</evidence>
<comment type="subunit">
    <text evidence="3 15">Heterotetramer of 2 PyrK and 2 PyrD type B subunits.</text>
</comment>
<dbReference type="Proteomes" id="UP000002754">
    <property type="component" value="Unassembled WGS sequence"/>
</dbReference>
<evidence type="ECO:0000256" key="4">
    <source>
        <dbReference type="ARBA" id="ARBA00022448"/>
    </source>
</evidence>
<dbReference type="GO" id="GO:0016491">
    <property type="term" value="F:oxidoreductase activity"/>
    <property type="evidence" value="ECO:0007669"/>
    <property type="project" value="InterPro"/>
</dbReference>
<keyword evidence="21" id="KW-1185">Reference proteome</keyword>
<dbReference type="UniPathway" id="UPA00070">
    <property type="reaction ID" value="UER00945"/>
</dbReference>
<keyword evidence="8 15" id="KW-0274">FAD</keyword>
<gene>
    <name evidence="15" type="primary">pyrK</name>
    <name evidence="20" type="ORF">AJ85_18790</name>
    <name evidence="19" type="ORF">BALCAV_0208435</name>
</gene>